<evidence type="ECO:0000256" key="1">
    <source>
        <dbReference type="SAM" id="MobiDB-lite"/>
    </source>
</evidence>
<evidence type="ECO:0000313" key="2">
    <source>
        <dbReference type="EMBL" id="MCT8972818.1"/>
    </source>
</evidence>
<sequence>MDASIAGRAQTLPPTESWARPAPAGEATLVPPARSVRPPDDAERARDKKRERSGNEANSDHGAPHPNPQPDAASAPQREIAPAAGPAHEPVFPEAHLSLESIAACDTPRFDAPRFGGLLGKRAYASRANASRDDEPPRITKSV</sequence>
<gene>
    <name evidence="2" type="ORF">MUB46_13205</name>
</gene>
<proteinExistence type="predicted"/>
<organism evidence="2 3">
    <name type="scientific">Microbaculum marinisediminis</name>
    <dbReference type="NCBI Taxonomy" id="2931392"/>
    <lineage>
        <taxon>Bacteria</taxon>
        <taxon>Pseudomonadati</taxon>
        <taxon>Pseudomonadota</taxon>
        <taxon>Alphaproteobacteria</taxon>
        <taxon>Hyphomicrobiales</taxon>
        <taxon>Tepidamorphaceae</taxon>
        <taxon>Microbaculum</taxon>
    </lineage>
</organism>
<dbReference type="Proteomes" id="UP001320898">
    <property type="component" value="Unassembled WGS sequence"/>
</dbReference>
<evidence type="ECO:0000313" key="3">
    <source>
        <dbReference type="Proteomes" id="UP001320898"/>
    </source>
</evidence>
<feature type="compositionally biased region" description="Basic and acidic residues" evidence="1">
    <location>
        <begin position="37"/>
        <end position="63"/>
    </location>
</feature>
<name>A0AAW5R1S2_9HYPH</name>
<comment type="caution">
    <text evidence="2">The sequence shown here is derived from an EMBL/GenBank/DDBJ whole genome shotgun (WGS) entry which is preliminary data.</text>
</comment>
<dbReference type="EMBL" id="JALIDZ010000005">
    <property type="protein sequence ID" value="MCT8972818.1"/>
    <property type="molecule type" value="Genomic_DNA"/>
</dbReference>
<accession>A0AAW5R1S2</accession>
<feature type="region of interest" description="Disordered" evidence="1">
    <location>
        <begin position="1"/>
        <end position="89"/>
    </location>
</feature>
<dbReference type="RefSeq" id="WP_261616392.1">
    <property type="nucleotide sequence ID" value="NZ_JALIDZ010000005.1"/>
</dbReference>
<reference evidence="2 3" key="1">
    <citation type="submission" date="2022-04" db="EMBL/GenBank/DDBJ databases">
        <authorList>
            <person name="Ye Y.-Q."/>
            <person name="Du Z.-J."/>
        </authorList>
    </citation>
    <scope>NUCLEOTIDE SEQUENCE [LARGE SCALE GENOMIC DNA]</scope>
    <source>
        <strain evidence="2 3">A6E488</strain>
    </source>
</reference>
<protein>
    <submittedName>
        <fullName evidence="2">Uncharacterized protein</fullName>
    </submittedName>
</protein>
<keyword evidence="3" id="KW-1185">Reference proteome</keyword>
<dbReference type="AlphaFoldDB" id="A0AAW5R1S2"/>